<comment type="caution">
    <text evidence="6">The sequence shown here is derived from an EMBL/GenBank/DDBJ whole genome shotgun (WGS) entry which is preliminary data.</text>
</comment>
<dbReference type="Pfam" id="PF01161">
    <property type="entry name" value="PBP"/>
    <property type="match status" value="1"/>
</dbReference>
<comment type="similarity">
    <text evidence="4">Belongs to the phosphatidylethanolamine-binding protein family. Mitochondrion-specific ribosomal protein mL38 subfamily.</text>
</comment>
<comment type="function">
    <text evidence="3">Component of the mitochondrial ribosome (mitoribosome), a dedicated translation machinery responsible for the synthesis of mitochondrial genome-encoded proteins, including at least some of the essential transmembrane subunits of the mitochondrial respiratory chain. The mitoribosomes are attached to the mitochondrial inner membrane and translation products are cotranslationally integrated into the membrane.</text>
</comment>
<dbReference type="EMBL" id="CAKXYY010000014">
    <property type="protein sequence ID" value="CAH2354140.1"/>
    <property type="molecule type" value="Genomic_DNA"/>
</dbReference>
<evidence type="ECO:0000256" key="1">
    <source>
        <dbReference type="ARBA" id="ARBA00004173"/>
    </source>
</evidence>
<evidence type="ECO:0000256" key="2">
    <source>
        <dbReference type="ARBA" id="ARBA00023128"/>
    </source>
</evidence>
<dbReference type="InterPro" id="IPR036610">
    <property type="entry name" value="PEBP-like_sf"/>
</dbReference>
<dbReference type="FunFam" id="3.90.280.10:FF:000004">
    <property type="entry name" value="Mitochondrial large ribosomal subunit YmL35"/>
    <property type="match status" value="1"/>
</dbReference>
<evidence type="ECO:0000256" key="4">
    <source>
        <dbReference type="ARBA" id="ARBA00038016"/>
    </source>
</evidence>
<evidence type="ECO:0000313" key="7">
    <source>
        <dbReference type="Proteomes" id="UP000837801"/>
    </source>
</evidence>
<gene>
    <name evidence="6" type="ORF">CLIB1423_14S03004</name>
</gene>
<evidence type="ECO:0000256" key="5">
    <source>
        <dbReference type="ARBA" id="ARBA00039444"/>
    </source>
</evidence>
<dbReference type="CDD" id="cd00866">
    <property type="entry name" value="PEBP_euk"/>
    <property type="match status" value="1"/>
</dbReference>
<dbReference type="AlphaFoldDB" id="A0A9P0QSG4"/>
<keyword evidence="6" id="KW-0687">Ribonucleoprotein</keyword>
<keyword evidence="6" id="KW-0689">Ribosomal protein</keyword>
<dbReference type="GO" id="GO:0005840">
    <property type="term" value="C:ribosome"/>
    <property type="evidence" value="ECO:0007669"/>
    <property type="project" value="UniProtKB-KW"/>
</dbReference>
<dbReference type="OrthoDB" id="2153661at2759"/>
<accession>A0A9P0QSG4</accession>
<name>A0A9P0QSG4_9ASCO</name>
<organism evidence="6 7">
    <name type="scientific">[Candida] railenensis</name>
    <dbReference type="NCBI Taxonomy" id="45579"/>
    <lineage>
        <taxon>Eukaryota</taxon>
        <taxon>Fungi</taxon>
        <taxon>Dikarya</taxon>
        <taxon>Ascomycota</taxon>
        <taxon>Saccharomycotina</taxon>
        <taxon>Pichiomycetes</taxon>
        <taxon>Debaryomycetaceae</taxon>
        <taxon>Kurtzmaniella</taxon>
    </lineage>
</organism>
<sequence>MISSSYARPLRYLGRYYSTKIWSDFSKRSETLKLIDPKYEKDLLQGINPDQGPNSLVQPDRRLAYHSPVAIDETFKLAYEYLEGESAKIYAKIDDKKSVEETDRLLVKAEQYNPEVLFNIENSPTQIDREQPVYRKYLQEKWESHDRMLSMQRLEQLHVIPDTMPTLDPKVEVKVKFPHNTVLEFSEWIEPGTILPAFAVDKPPTIQIQEFDRVAENSLYTVLLVNPDTPDLETNTFKTTLQYALTNVPLSNSNNVVGTAKLLDDDFAKQHVAREYEPLVPEKNAQLQRACLWVFRQSSGEIKASIGEEDNFDIREFAQSNSLEAIGAHVWRQQFDRSVNQVRQEYGLPNGRVFHRVRKAHPVIPAGTSNVV</sequence>
<dbReference type="PANTHER" id="PTHR11362:SF82">
    <property type="entry name" value="PHOSPHATIDYLETHANOLAMINE-BINDING PROTEIN 4"/>
    <property type="match status" value="1"/>
</dbReference>
<protein>
    <recommendedName>
        <fullName evidence="5">Large ribosomal subunit protein mL38</fullName>
    </recommendedName>
</protein>
<evidence type="ECO:0000313" key="6">
    <source>
        <dbReference type="EMBL" id="CAH2354140.1"/>
    </source>
</evidence>
<dbReference type="Gene3D" id="1.20.58.1180">
    <property type="match status" value="1"/>
</dbReference>
<dbReference type="Gene3D" id="3.90.280.10">
    <property type="entry name" value="PEBP-like"/>
    <property type="match status" value="1"/>
</dbReference>
<dbReference type="SUPFAM" id="SSF49777">
    <property type="entry name" value="PEBP-like"/>
    <property type="match status" value="1"/>
</dbReference>
<proteinExistence type="inferred from homology"/>
<dbReference type="PANTHER" id="PTHR11362">
    <property type="entry name" value="PHOSPHATIDYLETHANOLAMINE-BINDING PROTEIN"/>
    <property type="match status" value="1"/>
</dbReference>
<dbReference type="InterPro" id="IPR008914">
    <property type="entry name" value="PEBP"/>
</dbReference>
<dbReference type="InterPro" id="IPR035810">
    <property type="entry name" value="PEBP_euk"/>
</dbReference>
<evidence type="ECO:0000256" key="3">
    <source>
        <dbReference type="ARBA" id="ARBA00037226"/>
    </source>
</evidence>
<dbReference type="GO" id="GO:0005739">
    <property type="term" value="C:mitochondrion"/>
    <property type="evidence" value="ECO:0007669"/>
    <property type="project" value="UniProtKB-SubCell"/>
</dbReference>
<reference evidence="6" key="1">
    <citation type="submission" date="2022-03" db="EMBL/GenBank/DDBJ databases">
        <authorList>
            <person name="Legras J.-L."/>
            <person name="Devillers H."/>
            <person name="Grondin C."/>
        </authorList>
    </citation>
    <scope>NUCLEOTIDE SEQUENCE</scope>
    <source>
        <strain evidence="6">CLIB 1423</strain>
    </source>
</reference>
<keyword evidence="7" id="KW-1185">Reference proteome</keyword>
<comment type="subcellular location">
    <subcellularLocation>
        <location evidence="1">Mitochondrion</location>
    </subcellularLocation>
</comment>
<keyword evidence="2" id="KW-0496">Mitochondrion</keyword>
<dbReference type="Proteomes" id="UP000837801">
    <property type="component" value="Unassembled WGS sequence"/>
</dbReference>